<dbReference type="Proteomes" id="UP000245506">
    <property type="component" value="Unassembled WGS sequence"/>
</dbReference>
<keyword evidence="1" id="KW-0472">Membrane</keyword>
<evidence type="ECO:0000313" key="2">
    <source>
        <dbReference type="EMBL" id="PWQ99306.1"/>
    </source>
</evidence>
<name>A0A317CLC2_9GAMM</name>
<keyword evidence="1" id="KW-0812">Transmembrane</keyword>
<comment type="caution">
    <text evidence="2">The sequence shown here is derived from an EMBL/GenBank/DDBJ whole genome shotgun (WGS) entry which is preliminary data.</text>
</comment>
<protein>
    <submittedName>
        <fullName evidence="2">Uncharacterized protein</fullName>
    </submittedName>
</protein>
<sequence length="68" mass="7943">MKISKKVYLRSAVTLLWFVGAVVLFLGLIESDNWMIQNGAWFFLIIGLVNIFETYMIYKGETNQQHKD</sequence>
<proteinExistence type="predicted"/>
<keyword evidence="1" id="KW-1133">Transmembrane helix</keyword>
<reference evidence="2 3" key="1">
    <citation type="submission" date="2018-05" db="EMBL/GenBank/DDBJ databases">
        <title>Leucothrix arctica sp. nov., isolated from Arctic seawater.</title>
        <authorList>
            <person name="Choi A."/>
            <person name="Baek K."/>
        </authorList>
    </citation>
    <scope>NUCLEOTIDE SEQUENCE [LARGE SCALE GENOMIC DNA]</scope>
    <source>
        <strain evidence="2 3">IMCC9719</strain>
    </source>
</reference>
<gene>
    <name evidence="2" type="ORF">DKT75_00985</name>
</gene>
<evidence type="ECO:0000313" key="3">
    <source>
        <dbReference type="Proteomes" id="UP000245506"/>
    </source>
</evidence>
<accession>A0A317CLC2</accession>
<evidence type="ECO:0000256" key="1">
    <source>
        <dbReference type="SAM" id="Phobius"/>
    </source>
</evidence>
<dbReference type="AlphaFoldDB" id="A0A317CLC2"/>
<keyword evidence="3" id="KW-1185">Reference proteome</keyword>
<dbReference type="EMBL" id="QGKL01000006">
    <property type="protein sequence ID" value="PWQ99306.1"/>
    <property type="molecule type" value="Genomic_DNA"/>
</dbReference>
<feature type="transmembrane region" description="Helical" evidence="1">
    <location>
        <begin position="7"/>
        <end position="28"/>
    </location>
</feature>
<organism evidence="2 3">
    <name type="scientific">Leucothrix arctica</name>
    <dbReference type="NCBI Taxonomy" id="1481894"/>
    <lineage>
        <taxon>Bacteria</taxon>
        <taxon>Pseudomonadati</taxon>
        <taxon>Pseudomonadota</taxon>
        <taxon>Gammaproteobacteria</taxon>
        <taxon>Thiotrichales</taxon>
        <taxon>Thiotrichaceae</taxon>
        <taxon>Leucothrix</taxon>
    </lineage>
</organism>
<feature type="transmembrane region" description="Helical" evidence="1">
    <location>
        <begin position="40"/>
        <end position="58"/>
    </location>
</feature>